<protein>
    <submittedName>
        <fullName evidence="1">Uncharacterized protein</fullName>
    </submittedName>
</protein>
<comment type="caution">
    <text evidence="1">The sequence shown here is derived from an EMBL/GenBank/DDBJ whole genome shotgun (WGS) entry which is preliminary data.</text>
</comment>
<evidence type="ECO:0000313" key="3">
    <source>
        <dbReference type="Proteomes" id="UP000037784"/>
    </source>
</evidence>
<keyword evidence="3" id="KW-1185">Reference proteome</keyword>
<dbReference type="EMBL" id="LGKN01000009">
    <property type="protein sequence ID" value="KPL86334.1"/>
    <property type="molecule type" value="Genomic_DNA"/>
</dbReference>
<name>A0A0N0RFX0_9CHLR</name>
<sequence length="408" mass="45291">MSVWGTACAFTRPVLYDVTVAPAEITPNADGDNDVTVITYHIGKTALVTITFERTDGESAGERYVWRENALRSPGRYEGWFSGVVNDRMIPNGTYRVIIEATPVDRDGRPTGDTVRAEASLVIRDADTQMPEILNLDVSPRVFTPNRDGIDDRVTISYWLAKDVDRLEVYLLGPDGETYPVPEDKIHEPKAAGPHIHDYDGGVDLGAEPPPDGEYTVVVEAQDRVGNRVVATDTLRIEQGGVPRVAITRHDVIFNTDAVVLGETIFFTTTVTNIGNVPVRTHGPEPGTIYTTRENYNNKNEPISDGSFRLGLDFEGNLTHNGRAYPFRWQLGRDDELYIDPITGEKYLMPGQTVTVWGGLTILDLPPREEPAFWIGLIHENVEVVENRIGNTYIRISAPITETESQTP</sequence>
<reference evidence="1 3" key="1">
    <citation type="journal article" date="2015" name="Genome Announc.">
        <title>Draft Genome Sequence of a Heterotrophic Facultative Anaerobic Thermophilic Bacterium, Ardenticatena maritima Strain 110ST.</title>
        <authorList>
            <person name="Kawaichi S."/>
            <person name="Yoshida T."/>
            <person name="Sako Y."/>
            <person name="Nakamura R."/>
        </authorList>
    </citation>
    <scope>NUCLEOTIDE SEQUENCE [LARGE SCALE GENOMIC DNA]</scope>
    <source>
        <strain evidence="1 3">110S</strain>
    </source>
</reference>
<evidence type="ECO:0000313" key="2">
    <source>
        <dbReference type="EMBL" id="KPL86334.1"/>
    </source>
</evidence>
<reference evidence="2 4" key="2">
    <citation type="submission" date="2015-07" db="EMBL/GenBank/DDBJ databases">
        <title>Whole genome sequence of Ardenticatena maritima DSM 23922.</title>
        <authorList>
            <person name="Hemp J."/>
            <person name="Ward L.M."/>
            <person name="Pace L.A."/>
            <person name="Fischer W.W."/>
        </authorList>
    </citation>
    <scope>NUCLEOTIDE SEQUENCE [LARGE SCALE GENOMIC DNA]</scope>
    <source>
        <strain evidence="2 4">110S</strain>
    </source>
</reference>
<proteinExistence type="predicted"/>
<accession>A0A0N0RFX0</accession>
<gene>
    <name evidence="1" type="ORF">ARMA_3107</name>
    <name evidence="2" type="ORF">SE16_13485</name>
</gene>
<dbReference type="EMBL" id="BBZA01000298">
    <property type="protein sequence ID" value="GAP64684.1"/>
    <property type="molecule type" value="Genomic_DNA"/>
</dbReference>
<dbReference type="STRING" id="872965.SE16_13485"/>
<dbReference type="AlphaFoldDB" id="A0A0N0RFX0"/>
<dbReference type="Proteomes" id="UP000037784">
    <property type="component" value="Unassembled WGS sequence"/>
</dbReference>
<dbReference type="Proteomes" id="UP000050502">
    <property type="component" value="Unassembled WGS sequence"/>
</dbReference>
<organism evidence="1 3">
    <name type="scientific">Ardenticatena maritima</name>
    <dbReference type="NCBI Taxonomy" id="872965"/>
    <lineage>
        <taxon>Bacteria</taxon>
        <taxon>Bacillati</taxon>
        <taxon>Chloroflexota</taxon>
        <taxon>Ardenticatenia</taxon>
        <taxon>Ardenticatenales</taxon>
        <taxon>Ardenticatenaceae</taxon>
        <taxon>Ardenticatena</taxon>
    </lineage>
</organism>
<evidence type="ECO:0000313" key="1">
    <source>
        <dbReference type="EMBL" id="GAP64684.1"/>
    </source>
</evidence>
<evidence type="ECO:0000313" key="4">
    <source>
        <dbReference type="Proteomes" id="UP000050502"/>
    </source>
</evidence>
<dbReference type="InParanoid" id="A0A0N0RFX0"/>
<reference evidence="3" key="3">
    <citation type="submission" date="2015-08" db="EMBL/GenBank/DDBJ databases">
        <title>Draft Genome Sequence of a Heterotrophic Facultative Anaerobic Bacterium Ardenticatena maritima Strain 110S.</title>
        <authorList>
            <person name="Kawaichi S."/>
            <person name="Yoshida T."/>
            <person name="Sako Y."/>
            <person name="Nakamura R."/>
        </authorList>
    </citation>
    <scope>NUCLEOTIDE SEQUENCE [LARGE SCALE GENOMIC DNA]</scope>
    <source>
        <strain evidence="3">110S</strain>
    </source>
</reference>